<evidence type="ECO:0000256" key="1">
    <source>
        <dbReference type="ARBA" id="ARBA00009437"/>
    </source>
</evidence>
<dbReference type="SUPFAM" id="SSF46785">
    <property type="entry name" value="Winged helix' DNA-binding domain"/>
    <property type="match status" value="1"/>
</dbReference>
<evidence type="ECO:0000313" key="6">
    <source>
        <dbReference type="EMBL" id="AWB34765.1"/>
    </source>
</evidence>
<evidence type="ECO:0000256" key="2">
    <source>
        <dbReference type="ARBA" id="ARBA00023015"/>
    </source>
</evidence>
<dbReference type="GO" id="GO:0003700">
    <property type="term" value="F:DNA-binding transcription factor activity"/>
    <property type="evidence" value="ECO:0007669"/>
    <property type="project" value="InterPro"/>
</dbReference>
<dbReference type="FunFam" id="1.10.10.10:FF:000001">
    <property type="entry name" value="LysR family transcriptional regulator"/>
    <property type="match status" value="1"/>
</dbReference>
<gene>
    <name evidence="6" type="ORF">DBV39_14695</name>
</gene>
<dbReference type="OrthoDB" id="5671700at2"/>
<protein>
    <submittedName>
        <fullName evidence="6">LysR family transcriptional regulator</fullName>
    </submittedName>
</protein>
<evidence type="ECO:0000313" key="7">
    <source>
        <dbReference type="Proteomes" id="UP000244571"/>
    </source>
</evidence>
<dbReference type="Pfam" id="PF00126">
    <property type="entry name" value="HTH_1"/>
    <property type="match status" value="1"/>
</dbReference>
<dbReference type="Gene3D" id="3.40.190.290">
    <property type="match status" value="1"/>
</dbReference>
<dbReference type="RefSeq" id="WP_108622175.1">
    <property type="nucleotide sequence ID" value="NZ_CP028901.1"/>
</dbReference>
<dbReference type="Gene3D" id="1.10.10.10">
    <property type="entry name" value="Winged helix-like DNA-binding domain superfamily/Winged helix DNA-binding domain"/>
    <property type="match status" value="1"/>
</dbReference>
<dbReference type="Proteomes" id="UP000244571">
    <property type="component" value="Chromosome"/>
</dbReference>
<feature type="domain" description="HTH lysR-type" evidence="5">
    <location>
        <begin position="1"/>
        <end position="58"/>
    </location>
</feature>
<reference evidence="6 7" key="1">
    <citation type="submission" date="2018-04" db="EMBL/GenBank/DDBJ databases">
        <title>Bordetella sp. HZ20 isolated from seawater.</title>
        <authorList>
            <person name="Sun C."/>
        </authorList>
    </citation>
    <scope>NUCLEOTIDE SEQUENCE [LARGE SCALE GENOMIC DNA]</scope>
    <source>
        <strain evidence="6 7">HZ20</strain>
    </source>
</reference>
<accession>A0A2R4XLU6</accession>
<keyword evidence="7" id="KW-1185">Reference proteome</keyword>
<name>A0A2R4XLU6_9BURK</name>
<dbReference type="EMBL" id="CP028901">
    <property type="protein sequence ID" value="AWB34765.1"/>
    <property type="molecule type" value="Genomic_DNA"/>
</dbReference>
<dbReference type="InterPro" id="IPR050950">
    <property type="entry name" value="HTH-type_LysR_regulators"/>
</dbReference>
<dbReference type="PANTHER" id="PTHR30419:SF8">
    <property type="entry name" value="NITROGEN ASSIMILATION TRANSCRIPTIONAL ACTIVATOR-RELATED"/>
    <property type="match status" value="1"/>
</dbReference>
<dbReference type="PRINTS" id="PR00039">
    <property type="entry name" value="HTHLYSR"/>
</dbReference>
<evidence type="ECO:0000256" key="3">
    <source>
        <dbReference type="ARBA" id="ARBA00023125"/>
    </source>
</evidence>
<dbReference type="GO" id="GO:0003677">
    <property type="term" value="F:DNA binding"/>
    <property type="evidence" value="ECO:0007669"/>
    <property type="project" value="UniProtKB-KW"/>
</dbReference>
<organism evidence="6 7">
    <name type="scientific">Orrella marina</name>
    <dbReference type="NCBI Taxonomy" id="2163011"/>
    <lineage>
        <taxon>Bacteria</taxon>
        <taxon>Pseudomonadati</taxon>
        <taxon>Pseudomonadota</taxon>
        <taxon>Betaproteobacteria</taxon>
        <taxon>Burkholderiales</taxon>
        <taxon>Alcaligenaceae</taxon>
        <taxon>Orrella</taxon>
    </lineage>
</organism>
<dbReference type="InterPro" id="IPR036388">
    <property type="entry name" value="WH-like_DNA-bd_sf"/>
</dbReference>
<dbReference type="PANTHER" id="PTHR30419">
    <property type="entry name" value="HTH-TYPE TRANSCRIPTIONAL REGULATOR YBHD"/>
    <property type="match status" value="1"/>
</dbReference>
<evidence type="ECO:0000256" key="4">
    <source>
        <dbReference type="ARBA" id="ARBA00023163"/>
    </source>
</evidence>
<keyword evidence="2" id="KW-0805">Transcription regulation</keyword>
<dbReference type="PROSITE" id="PS50931">
    <property type="entry name" value="HTH_LYSR"/>
    <property type="match status" value="1"/>
</dbReference>
<keyword evidence="4" id="KW-0804">Transcription</keyword>
<keyword evidence="3" id="KW-0238">DNA-binding</keyword>
<dbReference type="InterPro" id="IPR036390">
    <property type="entry name" value="WH_DNA-bd_sf"/>
</dbReference>
<dbReference type="SUPFAM" id="SSF53850">
    <property type="entry name" value="Periplasmic binding protein-like II"/>
    <property type="match status" value="1"/>
</dbReference>
<dbReference type="GO" id="GO:0005829">
    <property type="term" value="C:cytosol"/>
    <property type="evidence" value="ECO:0007669"/>
    <property type="project" value="TreeGrafter"/>
</dbReference>
<proteinExistence type="inferred from homology"/>
<comment type="similarity">
    <text evidence="1">Belongs to the LysR transcriptional regulatory family.</text>
</comment>
<evidence type="ECO:0000259" key="5">
    <source>
        <dbReference type="PROSITE" id="PS50931"/>
    </source>
</evidence>
<dbReference type="Pfam" id="PF03466">
    <property type="entry name" value="LysR_substrate"/>
    <property type="match status" value="1"/>
</dbReference>
<dbReference type="InterPro" id="IPR005119">
    <property type="entry name" value="LysR_subst-bd"/>
</dbReference>
<sequence length="301" mass="33560">MDLRSLRYFTETVRLGSFTEAARLLGVTQSTISKMIRQLEDETGEPLLLRETRRLILTDTGKIVYDRGREILAAVQRLQIEIRETQSVARGSLAIGIPPMINLLFTEALKQFRDKHPKVALTLTECTGQQVEKLVASGELAAGMTVLPTRRRPDVAVARVATHRVLALAAPGMIKTGSDALTLQALSQLPLVLLNDEFALTRLLHHQFGKEGLEPRIAAQSGQWDWTVSMARAGMGVALLPEPFARRINTDGLDVRPVIKPEILWEIGILWNHRHPSHALSAWLNICRERLGGEWPEAPEQ</sequence>
<dbReference type="AlphaFoldDB" id="A0A2R4XLU6"/>
<dbReference type="InterPro" id="IPR000847">
    <property type="entry name" value="LysR_HTH_N"/>
</dbReference>
<dbReference type="KEGG" id="boz:DBV39_14695"/>